<gene>
    <name evidence="1" type="ORF">BMIN_0913</name>
</gene>
<dbReference type="eggNOG" id="COG2959">
    <property type="taxonomic scope" value="Bacteria"/>
</dbReference>
<accession>A0A087BSB8</accession>
<protein>
    <recommendedName>
        <fullName evidence="3">Chemotaxis protein</fullName>
    </recommendedName>
</protein>
<reference evidence="1 2" key="1">
    <citation type="submission" date="2014-03" db="EMBL/GenBank/DDBJ databases">
        <title>Genomics of Bifidobacteria.</title>
        <authorList>
            <person name="Ventura M."/>
            <person name="Milani C."/>
            <person name="Lugli G.A."/>
        </authorList>
    </citation>
    <scope>NUCLEOTIDE SEQUENCE [LARGE SCALE GENOMIC DNA]</scope>
    <source>
        <strain evidence="1 2">LMG 11592</strain>
    </source>
</reference>
<evidence type="ECO:0000313" key="1">
    <source>
        <dbReference type="EMBL" id="KFI73918.1"/>
    </source>
</evidence>
<evidence type="ECO:0000313" key="2">
    <source>
        <dbReference type="Proteomes" id="UP000029014"/>
    </source>
</evidence>
<dbReference type="InterPro" id="IPR025101">
    <property type="entry name" value="DUF4012"/>
</dbReference>
<comment type="caution">
    <text evidence="1">The sequence shown here is derived from an EMBL/GenBank/DDBJ whole genome shotgun (WGS) entry which is preliminary data.</text>
</comment>
<name>A0A087BSB8_9BIFI</name>
<organism evidence="1 2">
    <name type="scientific">Bifidobacterium minimum</name>
    <dbReference type="NCBI Taxonomy" id="1693"/>
    <lineage>
        <taxon>Bacteria</taxon>
        <taxon>Bacillati</taxon>
        <taxon>Actinomycetota</taxon>
        <taxon>Actinomycetes</taxon>
        <taxon>Bifidobacteriales</taxon>
        <taxon>Bifidobacteriaceae</taxon>
        <taxon>Bifidobacterium</taxon>
    </lineage>
</organism>
<sequence length="576" mass="61970">MSWRLYQQARSVKEYESRAVSSLSSLSSVVKADGISQSEFSKLEEKISSAQMNTRKAKAITHGRLWDFAAVLPLVGDDIATVQGMTDVVSDVAENVVPRLADVIHTLQNSTLSAGDATINLSPILASQKEMSSISVALNRQTEKYDNLATPRLTPIKTAYLSGQSSLSSVKDSVTSLADGFRILPEFLGAQGARTYAVMAMTTSEARSSGGLIGSVGEMHTNKGAISIGDFRSNKDYLSYKGGTPTSDESRLFTAWGPLKMSFDIRDSAVYPDTARVAEAMKGIWKNTPWGTQEDLDGVILVDPVVLQQLIAATGNVTLPDGRVLTGSNTAEFLLNTVYIDYPVAQQDQLFELVAERTLSSAFSDMTVSKLMTIGTIMGSMAQGRHMSVFVFDSAIQKAVAAAGFTASSPDSEKNPSVGVYITQQSPSKMDWYVHRTSTVVRLSCNTDGSQTYQVTYRMKNTLSSDKVADLPSYITGSTRSGNAVEKTLVYPPSGGSIRDLTIDGDATSPKNTTLNGKKVYASVITIPPGGEATISFTAVTSVKSVTDLRMDQTPMGWVDQGITYDMSVCTVEKRS</sequence>
<keyword evidence="2" id="KW-1185">Reference proteome</keyword>
<dbReference type="EMBL" id="JGZD01000005">
    <property type="protein sequence ID" value="KFI73918.1"/>
    <property type="molecule type" value="Genomic_DNA"/>
</dbReference>
<dbReference type="AlphaFoldDB" id="A0A087BSB8"/>
<proteinExistence type="predicted"/>
<dbReference type="Proteomes" id="UP000029014">
    <property type="component" value="Unassembled WGS sequence"/>
</dbReference>
<dbReference type="Pfam" id="PF13196">
    <property type="entry name" value="DUF4012"/>
    <property type="match status" value="1"/>
</dbReference>
<dbReference type="STRING" id="1693.BMIN_0913"/>
<evidence type="ECO:0008006" key="3">
    <source>
        <dbReference type="Google" id="ProtNLM"/>
    </source>
</evidence>